<dbReference type="Pfam" id="PF08281">
    <property type="entry name" value="Sigma70_r4_2"/>
    <property type="match status" value="1"/>
</dbReference>
<keyword evidence="10" id="KW-1185">Reference proteome</keyword>
<dbReference type="InterPro" id="IPR039425">
    <property type="entry name" value="RNA_pol_sigma-70-like"/>
</dbReference>
<dbReference type="EMBL" id="SHKN01000003">
    <property type="protein sequence ID" value="RZT92412.1"/>
    <property type="molecule type" value="Genomic_DNA"/>
</dbReference>
<dbReference type="GO" id="GO:0016987">
    <property type="term" value="F:sigma factor activity"/>
    <property type="evidence" value="ECO:0007669"/>
    <property type="project" value="UniProtKB-KW"/>
</dbReference>
<dbReference type="SUPFAM" id="SSF88659">
    <property type="entry name" value="Sigma3 and sigma4 domains of RNA polymerase sigma factors"/>
    <property type="match status" value="1"/>
</dbReference>
<proteinExistence type="inferred from homology"/>
<protein>
    <recommendedName>
        <fullName evidence="6">RNA polymerase sigma factor</fullName>
    </recommendedName>
</protein>
<evidence type="ECO:0000259" key="7">
    <source>
        <dbReference type="Pfam" id="PF04542"/>
    </source>
</evidence>
<evidence type="ECO:0000256" key="6">
    <source>
        <dbReference type="RuleBase" id="RU000716"/>
    </source>
</evidence>
<evidence type="ECO:0000313" key="9">
    <source>
        <dbReference type="EMBL" id="RZT92412.1"/>
    </source>
</evidence>
<reference evidence="9 10" key="1">
    <citation type="submission" date="2019-02" db="EMBL/GenBank/DDBJ databases">
        <title>Genomic Encyclopedia of Type Strains, Phase IV (KMG-IV): sequencing the most valuable type-strain genomes for metagenomic binning, comparative biology and taxonomic classification.</title>
        <authorList>
            <person name="Goeker M."/>
        </authorList>
    </citation>
    <scope>NUCLEOTIDE SEQUENCE [LARGE SCALE GENOMIC DNA]</scope>
    <source>
        <strain evidence="9 10">DSM 28825</strain>
    </source>
</reference>
<evidence type="ECO:0000256" key="3">
    <source>
        <dbReference type="ARBA" id="ARBA00023082"/>
    </source>
</evidence>
<comment type="caution">
    <text evidence="9">The sequence shown here is derived from an EMBL/GenBank/DDBJ whole genome shotgun (WGS) entry which is preliminary data.</text>
</comment>
<keyword evidence="2 6" id="KW-0805">Transcription regulation</keyword>
<feature type="domain" description="RNA polymerase sigma-70 region 2" evidence="7">
    <location>
        <begin position="10"/>
        <end position="77"/>
    </location>
</feature>
<evidence type="ECO:0000256" key="1">
    <source>
        <dbReference type="ARBA" id="ARBA00010641"/>
    </source>
</evidence>
<keyword evidence="5 6" id="KW-0804">Transcription</keyword>
<feature type="domain" description="RNA polymerase sigma factor 70 region 4 type 2" evidence="8">
    <location>
        <begin position="105"/>
        <end position="151"/>
    </location>
</feature>
<keyword evidence="4 6" id="KW-0238">DNA-binding</keyword>
<accession>A0A4Q7VC53</accession>
<evidence type="ECO:0000259" key="8">
    <source>
        <dbReference type="Pfam" id="PF08281"/>
    </source>
</evidence>
<organism evidence="9 10">
    <name type="scientific">Ancylomarina subtilis</name>
    <dbReference type="NCBI Taxonomy" id="1639035"/>
    <lineage>
        <taxon>Bacteria</taxon>
        <taxon>Pseudomonadati</taxon>
        <taxon>Bacteroidota</taxon>
        <taxon>Bacteroidia</taxon>
        <taxon>Marinilabiliales</taxon>
        <taxon>Marinifilaceae</taxon>
        <taxon>Ancylomarina</taxon>
    </lineage>
</organism>
<dbReference type="SUPFAM" id="SSF88946">
    <property type="entry name" value="Sigma2 domain of RNA polymerase sigma factors"/>
    <property type="match status" value="1"/>
</dbReference>
<dbReference type="RefSeq" id="WP_130308259.1">
    <property type="nucleotide sequence ID" value="NZ_SHKN01000003.1"/>
</dbReference>
<dbReference type="AlphaFoldDB" id="A0A4Q7VC53"/>
<dbReference type="Gene3D" id="1.10.10.10">
    <property type="entry name" value="Winged helix-like DNA-binding domain superfamily/Winged helix DNA-binding domain"/>
    <property type="match status" value="1"/>
</dbReference>
<sequence length="168" mass="19727">MSKDKMFNTLYKDNYATVYRLCLSYVSGNNEIADDLVQEVFVKIWQNSDSFREESQISTWIYRITVNTCLMHLRKVKKLQERYTDEIPDLANDDEDELKVEKLKLLRSCMHKLNEMGKILISLVLEDVSQKEIAEIVGLTNENVRVKIHRNKGKLFKCISSKEMQNTL</sequence>
<dbReference type="Proteomes" id="UP000293562">
    <property type="component" value="Unassembled WGS sequence"/>
</dbReference>
<dbReference type="GO" id="GO:0003677">
    <property type="term" value="F:DNA binding"/>
    <property type="evidence" value="ECO:0007669"/>
    <property type="project" value="UniProtKB-KW"/>
</dbReference>
<dbReference type="InterPro" id="IPR013324">
    <property type="entry name" value="RNA_pol_sigma_r3/r4-like"/>
</dbReference>
<evidence type="ECO:0000256" key="2">
    <source>
        <dbReference type="ARBA" id="ARBA00023015"/>
    </source>
</evidence>
<dbReference type="Pfam" id="PF04542">
    <property type="entry name" value="Sigma70_r2"/>
    <property type="match status" value="1"/>
</dbReference>
<dbReference type="GO" id="GO:0006352">
    <property type="term" value="P:DNA-templated transcription initiation"/>
    <property type="evidence" value="ECO:0007669"/>
    <property type="project" value="InterPro"/>
</dbReference>
<dbReference type="NCBIfam" id="TIGR02937">
    <property type="entry name" value="sigma70-ECF"/>
    <property type="match status" value="1"/>
</dbReference>
<dbReference type="Gene3D" id="1.10.1740.10">
    <property type="match status" value="1"/>
</dbReference>
<dbReference type="InterPro" id="IPR036388">
    <property type="entry name" value="WH-like_DNA-bd_sf"/>
</dbReference>
<dbReference type="InterPro" id="IPR014284">
    <property type="entry name" value="RNA_pol_sigma-70_dom"/>
</dbReference>
<dbReference type="PANTHER" id="PTHR43133">
    <property type="entry name" value="RNA POLYMERASE ECF-TYPE SIGMA FACTO"/>
    <property type="match status" value="1"/>
</dbReference>
<evidence type="ECO:0000256" key="4">
    <source>
        <dbReference type="ARBA" id="ARBA00023125"/>
    </source>
</evidence>
<dbReference type="InterPro" id="IPR000838">
    <property type="entry name" value="RNA_pol_sigma70_ECF_CS"/>
</dbReference>
<dbReference type="InterPro" id="IPR013249">
    <property type="entry name" value="RNA_pol_sigma70_r4_t2"/>
</dbReference>
<gene>
    <name evidence="9" type="ORF">EV201_2888</name>
</gene>
<keyword evidence="3 6" id="KW-0731">Sigma factor</keyword>
<dbReference type="InterPro" id="IPR007627">
    <property type="entry name" value="RNA_pol_sigma70_r2"/>
</dbReference>
<name>A0A4Q7VC53_9BACT</name>
<comment type="similarity">
    <text evidence="1 6">Belongs to the sigma-70 factor family. ECF subfamily.</text>
</comment>
<dbReference type="PANTHER" id="PTHR43133:SF8">
    <property type="entry name" value="RNA POLYMERASE SIGMA FACTOR HI_1459-RELATED"/>
    <property type="match status" value="1"/>
</dbReference>
<dbReference type="PROSITE" id="PS01063">
    <property type="entry name" value="SIGMA70_ECF"/>
    <property type="match status" value="1"/>
</dbReference>
<evidence type="ECO:0000313" key="10">
    <source>
        <dbReference type="Proteomes" id="UP000293562"/>
    </source>
</evidence>
<dbReference type="InterPro" id="IPR013325">
    <property type="entry name" value="RNA_pol_sigma_r2"/>
</dbReference>
<evidence type="ECO:0000256" key="5">
    <source>
        <dbReference type="ARBA" id="ARBA00023163"/>
    </source>
</evidence>
<dbReference type="OrthoDB" id="9780326at2"/>